<dbReference type="RefSeq" id="WP_307230094.1">
    <property type="nucleotide sequence ID" value="NZ_JAUSTT010000015.1"/>
</dbReference>
<dbReference type="EMBL" id="JAUSTT010000015">
    <property type="protein sequence ID" value="MDQ0176719.1"/>
    <property type="molecule type" value="Genomic_DNA"/>
</dbReference>
<name>A0ABT9WUC5_9BACI</name>
<dbReference type="Pfam" id="PF14550">
    <property type="entry name" value="Peptidase_S78_2"/>
    <property type="match status" value="1"/>
</dbReference>
<sequence>MAIELRNVQISHISLVDKGANGRTFAIIKAEGDPTIEKQVSILKHDEEKRLVTGVVYEPNVPDSHGEFMTADEIEKTAHQFMKDARNVDLAHNFASGYGEVIESYVAKSDHYVGNQLVKKGSWVASVYVIDDDAWHRIKKGEITSFSMGGFGERVVKSEEEQKSIVAAIVEGIKKVLSTSKSEEDDADNVSSACREEFAAFAAIYNEELSSKAPNFDRLVTAAQKMEAAFLEIEKHGALPKQDEEKRKNAIKKTALEEVIALTEEQLQAVIREALEPIQERLTMLEDKIGAPDETEEIKKEHLTAALRAVMKAEMAPINERIERMERLKGIKKSMYTSGEGQETSVWSGLL</sequence>
<accession>A0ABT9WUC5</accession>
<proteinExistence type="predicted"/>
<evidence type="ECO:0000259" key="1">
    <source>
        <dbReference type="Pfam" id="PF14550"/>
    </source>
</evidence>
<comment type="caution">
    <text evidence="2">The sequence shown here is derived from an EMBL/GenBank/DDBJ whole genome shotgun (WGS) entry which is preliminary data.</text>
</comment>
<keyword evidence="3" id="KW-1185">Reference proteome</keyword>
<protein>
    <recommendedName>
        <fullName evidence="1">Phage-like element PBSX protein XkdF domain-containing protein</fullName>
    </recommendedName>
</protein>
<dbReference type="InterPro" id="IPR027924">
    <property type="entry name" value="XkdF"/>
</dbReference>
<evidence type="ECO:0000313" key="2">
    <source>
        <dbReference type="EMBL" id="MDQ0176719.1"/>
    </source>
</evidence>
<reference evidence="2 3" key="1">
    <citation type="submission" date="2023-07" db="EMBL/GenBank/DDBJ databases">
        <title>Genomic Encyclopedia of Type Strains, Phase IV (KMG-IV): sequencing the most valuable type-strain genomes for metagenomic binning, comparative biology and taxonomic classification.</title>
        <authorList>
            <person name="Goeker M."/>
        </authorList>
    </citation>
    <scope>NUCLEOTIDE SEQUENCE [LARGE SCALE GENOMIC DNA]</scope>
    <source>
        <strain evidence="2 3">DSM 23837</strain>
    </source>
</reference>
<organism evidence="2 3">
    <name type="scientific">Bacillus chungangensis</name>
    <dbReference type="NCBI Taxonomy" id="587633"/>
    <lineage>
        <taxon>Bacteria</taxon>
        <taxon>Bacillati</taxon>
        <taxon>Bacillota</taxon>
        <taxon>Bacilli</taxon>
        <taxon>Bacillales</taxon>
        <taxon>Bacillaceae</taxon>
        <taxon>Bacillus</taxon>
    </lineage>
</organism>
<evidence type="ECO:0000313" key="3">
    <source>
        <dbReference type="Proteomes" id="UP001223586"/>
    </source>
</evidence>
<dbReference type="Proteomes" id="UP001223586">
    <property type="component" value="Unassembled WGS sequence"/>
</dbReference>
<gene>
    <name evidence="2" type="ORF">J2S08_002577</name>
</gene>
<feature type="domain" description="Phage-like element PBSX protein XkdF" evidence="1">
    <location>
        <begin position="42"/>
        <end position="155"/>
    </location>
</feature>